<gene>
    <name evidence="1" type="ORF">C1SCF055_LOCUS33182</name>
</gene>
<proteinExistence type="predicted"/>
<dbReference type="OrthoDB" id="10661267at2759"/>
<reference evidence="1" key="1">
    <citation type="submission" date="2022-10" db="EMBL/GenBank/DDBJ databases">
        <authorList>
            <person name="Chen Y."/>
            <person name="Dougan E. K."/>
            <person name="Chan C."/>
            <person name="Rhodes N."/>
            <person name="Thang M."/>
        </authorList>
    </citation>
    <scope>NUCLEOTIDE SEQUENCE</scope>
</reference>
<name>A0A9P1DBL5_9DINO</name>
<accession>A0A9P1DBL5</accession>
<dbReference type="EMBL" id="CAMXCT030004097">
    <property type="protein sequence ID" value="CAL4794956.1"/>
    <property type="molecule type" value="Genomic_DNA"/>
</dbReference>
<evidence type="ECO:0000313" key="2">
    <source>
        <dbReference type="EMBL" id="CAL1161019.1"/>
    </source>
</evidence>
<reference evidence="2" key="2">
    <citation type="submission" date="2024-04" db="EMBL/GenBank/DDBJ databases">
        <authorList>
            <person name="Chen Y."/>
            <person name="Shah S."/>
            <person name="Dougan E. K."/>
            <person name="Thang M."/>
            <person name="Chan C."/>
        </authorList>
    </citation>
    <scope>NUCLEOTIDE SEQUENCE [LARGE SCALE GENOMIC DNA]</scope>
</reference>
<dbReference type="EMBL" id="CAMXCT010004097">
    <property type="protein sequence ID" value="CAI4007644.1"/>
    <property type="molecule type" value="Genomic_DNA"/>
</dbReference>
<evidence type="ECO:0000313" key="3">
    <source>
        <dbReference type="Proteomes" id="UP001152797"/>
    </source>
</evidence>
<sequence length="649" mass="72879">MLTTLRQTLPAVGSSLNCLTQKIYLLTWKTHQLKFQCIKILYLLRPKHFWERFQVSQKLHLAGLSDHVTAFTSDSVVHMQIQQTELTVQHIIPSCVVAWFNALDGSDEAMVCVICSHAYRPTKRSRTTFKYGVWHEPEEFLQKALGVSHPIDQDSFLHQITKDAIIHVVGTCPTKLAKDRLSSVFHIKKLSTDLNPQEKELKSNLHPDVSRCVGSKNILLFEKLLQQLNYWDMAVVDLLKFGVPLVGLQEPPSGYQQLMVPASMTEEELMASAKWRRDSIMQTARPISKLEEDALLEATASEVEKGFLQGPYSESEMSVLSEGCRVLTLAFSALLDLLGWDHAKEGDKALNFAPAFDLLGVTFDLTSMSMGTLTVKNKTSRIDKLCEMLDQVARDKCISAAKASELQGLINFAVSFYLGRSMRHLVSAFMPFADKLRGANPGELENLCLYAKTMLLEQRPRVHSVLNEGRPIVVFTDGAWESGTATAGAVLIDGDVRLALKLDVPQDLVNHWLACAGDQIISQVELWGLVLLKWSRREHFHNRRVIEWIDNESARVSAIKASSNSPTMRALSRLMADVDLCWPSLSWTERVCSYSNPADLPSRDRLKEAMQRYNLEDGGTVQTPTVLVNALLQLCKSPYMLLTITGEKH</sequence>
<dbReference type="Proteomes" id="UP001152797">
    <property type="component" value="Unassembled WGS sequence"/>
</dbReference>
<protein>
    <submittedName>
        <fullName evidence="1">Uncharacterized protein</fullName>
    </submittedName>
</protein>
<evidence type="ECO:0000313" key="1">
    <source>
        <dbReference type="EMBL" id="CAI4007644.1"/>
    </source>
</evidence>
<keyword evidence="3" id="KW-1185">Reference proteome</keyword>
<organism evidence="1">
    <name type="scientific">Cladocopium goreaui</name>
    <dbReference type="NCBI Taxonomy" id="2562237"/>
    <lineage>
        <taxon>Eukaryota</taxon>
        <taxon>Sar</taxon>
        <taxon>Alveolata</taxon>
        <taxon>Dinophyceae</taxon>
        <taxon>Suessiales</taxon>
        <taxon>Symbiodiniaceae</taxon>
        <taxon>Cladocopium</taxon>
    </lineage>
</organism>
<dbReference type="AlphaFoldDB" id="A0A9P1DBL5"/>
<comment type="caution">
    <text evidence="1">The sequence shown here is derived from an EMBL/GenBank/DDBJ whole genome shotgun (WGS) entry which is preliminary data.</text>
</comment>
<dbReference type="EMBL" id="CAMXCT020004097">
    <property type="protein sequence ID" value="CAL1161019.1"/>
    <property type="molecule type" value="Genomic_DNA"/>
</dbReference>